<evidence type="ECO:0000256" key="1">
    <source>
        <dbReference type="SAM" id="MobiDB-lite"/>
    </source>
</evidence>
<protein>
    <submittedName>
        <fullName evidence="2">Uncharacterized protein</fullName>
    </submittedName>
</protein>
<feature type="compositionally biased region" description="Polar residues" evidence="1">
    <location>
        <begin position="144"/>
        <end position="153"/>
    </location>
</feature>
<evidence type="ECO:0000313" key="2">
    <source>
        <dbReference type="EMBL" id="GAG92486.1"/>
    </source>
</evidence>
<dbReference type="EMBL" id="BART01028721">
    <property type="protein sequence ID" value="GAG92486.1"/>
    <property type="molecule type" value="Genomic_DNA"/>
</dbReference>
<name>X1D7S5_9ZZZZ</name>
<sequence>MATKTKRKRTSQPVQCPYCEHIAKSSQGLTAHMRFQHSTEENEEYHLSRGAGADYRVYPDDDGQVEPPVGELTGAAKETYLSSSREVKAAENRCRLLELAKREQKLTTELNSGPTRYPDLSETAGLGELSPGIKNTLQERAFNANASGGQSPLMQMAQDAEALD</sequence>
<proteinExistence type="predicted"/>
<gene>
    <name evidence="2" type="ORF">S01H4_50560</name>
</gene>
<accession>X1D7S5</accession>
<reference evidence="2" key="1">
    <citation type="journal article" date="2014" name="Front. Microbiol.">
        <title>High frequency of phylogenetically diverse reductive dehalogenase-homologous genes in deep subseafloor sedimentary metagenomes.</title>
        <authorList>
            <person name="Kawai M."/>
            <person name="Futagami T."/>
            <person name="Toyoda A."/>
            <person name="Takaki Y."/>
            <person name="Nishi S."/>
            <person name="Hori S."/>
            <person name="Arai W."/>
            <person name="Tsubouchi T."/>
            <person name="Morono Y."/>
            <person name="Uchiyama I."/>
            <person name="Ito T."/>
            <person name="Fujiyama A."/>
            <person name="Inagaki F."/>
            <person name="Takami H."/>
        </authorList>
    </citation>
    <scope>NUCLEOTIDE SEQUENCE</scope>
    <source>
        <strain evidence="2">Expedition CK06-06</strain>
    </source>
</reference>
<feature type="non-terminal residue" evidence="2">
    <location>
        <position position="164"/>
    </location>
</feature>
<dbReference type="AlphaFoldDB" id="X1D7S5"/>
<comment type="caution">
    <text evidence="2">The sequence shown here is derived from an EMBL/GenBank/DDBJ whole genome shotgun (WGS) entry which is preliminary data.</text>
</comment>
<organism evidence="2">
    <name type="scientific">marine sediment metagenome</name>
    <dbReference type="NCBI Taxonomy" id="412755"/>
    <lineage>
        <taxon>unclassified sequences</taxon>
        <taxon>metagenomes</taxon>
        <taxon>ecological metagenomes</taxon>
    </lineage>
</organism>
<feature type="region of interest" description="Disordered" evidence="1">
    <location>
        <begin position="144"/>
        <end position="164"/>
    </location>
</feature>
<feature type="region of interest" description="Disordered" evidence="1">
    <location>
        <begin position="110"/>
        <end position="130"/>
    </location>
</feature>